<feature type="transmembrane region" description="Helical" evidence="1">
    <location>
        <begin position="31"/>
        <end position="50"/>
    </location>
</feature>
<reference evidence="2 3" key="1">
    <citation type="submission" date="2021-01" db="EMBL/GenBank/DDBJ databases">
        <title>Genomic Encyclopedia of Type Strains, Phase IV (KMG-IV): sequencing the most valuable type-strain genomes for metagenomic binning, comparative biology and taxonomic classification.</title>
        <authorList>
            <person name="Goeker M."/>
        </authorList>
    </citation>
    <scope>NUCLEOTIDE SEQUENCE [LARGE SCALE GENOMIC DNA]</scope>
    <source>
        <strain evidence="2 3">DSM 25540</strain>
    </source>
</reference>
<name>A0ABS2PFJ6_9BACL</name>
<gene>
    <name evidence="2" type="ORF">JOD17_003194</name>
</gene>
<dbReference type="Proteomes" id="UP000741863">
    <property type="component" value="Unassembled WGS sequence"/>
</dbReference>
<dbReference type="RefSeq" id="WP_204698844.1">
    <property type="nucleotide sequence ID" value="NZ_JAFBEC010000009.1"/>
</dbReference>
<dbReference type="EMBL" id="JAFBEC010000009">
    <property type="protein sequence ID" value="MBM7634094.1"/>
    <property type="molecule type" value="Genomic_DNA"/>
</dbReference>
<proteinExistence type="predicted"/>
<keyword evidence="3" id="KW-1185">Reference proteome</keyword>
<sequence length="85" mass="8891">MIDILTLASIIAPVTAGIVQGAKQFQISNRLLPTVALIVGLLLGLVAFPITDLEVVERLWSGGISGLAAVGLFELTKHVKPSKEG</sequence>
<dbReference type="InterPro" id="IPR009708">
    <property type="entry name" value="Phage_A118_holin/antiholin"/>
</dbReference>
<evidence type="ECO:0008006" key="4">
    <source>
        <dbReference type="Google" id="ProtNLM"/>
    </source>
</evidence>
<evidence type="ECO:0000256" key="1">
    <source>
        <dbReference type="SAM" id="Phobius"/>
    </source>
</evidence>
<evidence type="ECO:0000313" key="2">
    <source>
        <dbReference type="EMBL" id="MBM7634094.1"/>
    </source>
</evidence>
<dbReference type="Pfam" id="PF06946">
    <property type="entry name" value="Phage_holin_5_1"/>
    <property type="match status" value="1"/>
</dbReference>
<protein>
    <recommendedName>
        <fullName evidence="4">Holin</fullName>
    </recommendedName>
</protein>
<keyword evidence="1" id="KW-0472">Membrane</keyword>
<accession>A0ABS2PFJ6</accession>
<keyword evidence="1" id="KW-1133">Transmembrane helix</keyword>
<comment type="caution">
    <text evidence="2">The sequence shown here is derived from an EMBL/GenBank/DDBJ whole genome shotgun (WGS) entry which is preliminary data.</text>
</comment>
<keyword evidence="1" id="KW-0812">Transmembrane</keyword>
<evidence type="ECO:0000313" key="3">
    <source>
        <dbReference type="Proteomes" id="UP000741863"/>
    </source>
</evidence>
<organism evidence="2 3">
    <name type="scientific">Geomicrobium sediminis</name>
    <dbReference type="NCBI Taxonomy" id="1347788"/>
    <lineage>
        <taxon>Bacteria</taxon>
        <taxon>Bacillati</taxon>
        <taxon>Bacillota</taxon>
        <taxon>Bacilli</taxon>
        <taxon>Bacillales</taxon>
        <taxon>Geomicrobium</taxon>
    </lineage>
</organism>